<dbReference type="GO" id="GO:0044781">
    <property type="term" value="P:bacterial-type flagellum organization"/>
    <property type="evidence" value="ECO:0007669"/>
    <property type="project" value="UniProtKB-KW"/>
</dbReference>
<gene>
    <name evidence="19" type="primary">fliI</name>
    <name evidence="19" type="ORF">TREVI0001_1174</name>
</gene>
<dbReference type="RefSeq" id="WP_006189377.1">
    <property type="nucleotide sequence ID" value="NZ_ACYH01000049.1"/>
</dbReference>
<dbReference type="InterPro" id="IPR040627">
    <property type="entry name" value="T3SS_ATPase_C"/>
</dbReference>
<evidence type="ECO:0000256" key="2">
    <source>
        <dbReference type="ARBA" id="ARBA00004496"/>
    </source>
</evidence>
<evidence type="ECO:0000256" key="3">
    <source>
        <dbReference type="ARBA" id="ARBA00008936"/>
    </source>
</evidence>
<organism evidence="19 20">
    <name type="scientific">Treponema vincentii ATCC 35580</name>
    <dbReference type="NCBI Taxonomy" id="596324"/>
    <lineage>
        <taxon>Bacteria</taxon>
        <taxon>Pseudomonadati</taxon>
        <taxon>Spirochaetota</taxon>
        <taxon>Spirochaetia</taxon>
        <taxon>Spirochaetales</taxon>
        <taxon>Treponemataceae</taxon>
        <taxon>Treponema</taxon>
    </lineage>
</organism>
<dbReference type="CDD" id="cd01136">
    <property type="entry name" value="ATPase_flagellum-secretory_path_III"/>
    <property type="match status" value="1"/>
</dbReference>
<evidence type="ECO:0000256" key="17">
    <source>
        <dbReference type="ARBA" id="ARBA00034006"/>
    </source>
</evidence>
<keyword evidence="11" id="KW-0067">ATP-binding</keyword>
<dbReference type="GO" id="GO:0030257">
    <property type="term" value="C:type III protein secretion system complex"/>
    <property type="evidence" value="ECO:0007669"/>
    <property type="project" value="InterPro"/>
</dbReference>
<dbReference type="InterPro" id="IPR000194">
    <property type="entry name" value="ATPase_F1/V1/A1_a/bsu_nucl-bd"/>
</dbReference>
<evidence type="ECO:0000256" key="13">
    <source>
        <dbReference type="ARBA" id="ARBA00022967"/>
    </source>
</evidence>
<evidence type="ECO:0000256" key="14">
    <source>
        <dbReference type="ARBA" id="ARBA00023065"/>
    </source>
</evidence>
<keyword evidence="19" id="KW-0282">Flagellum</keyword>
<keyword evidence="9" id="KW-0375">Hydrogen ion transport</keyword>
<dbReference type="SUPFAM" id="SSF52540">
    <property type="entry name" value="P-loop containing nucleoside triphosphate hydrolases"/>
    <property type="match status" value="1"/>
</dbReference>
<evidence type="ECO:0000256" key="16">
    <source>
        <dbReference type="ARBA" id="ARBA00023310"/>
    </source>
</evidence>
<evidence type="ECO:0000256" key="10">
    <source>
        <dbReference type="ARBA" id="ARBA00022795"/>
    </source>
</evidence>
<dbReference type="EMBL" id="ACYH01000049">
    <property type="protein sequence ID" value="EEV19680.1"/>
    <property type="molecule type" value="Genomic_DNA"/>
</dbReference>
<dbReference type="OrthoDB" id="9802718at2"/>
<dbReference type="Pfam" id="PF18269">
    <property type="entry name" value="T3SS_ATPase_C"/>
    <property type="match status" value="1"/>
</dbReference>
<dbReference type="PANTHER" id="PTHR15184">
    <property type="entry name" value="ATP SYNTHASE"/>
    <property type="match status" value="1"/>
</dbReference>
<evidence type="ECO:0000259" key="18">
    <source>
        <dbReference type="SMART" id="SM00382"/>
    </source>
</evidence>
<dbReference type="CDD" id="cd18117">
    <property type="entry name" value="ATP-synt_flagellum-secretory_path_III_N"/>
    <property type="match status" value="1"/>
</dbReference>
<evidence type="ECO:0000256" key="6">
    <source>
        <dbReference type="ARBA" id="ARBA00022448"/>
    </source>
</evidence>
<evidence type="ECO:0000313" key="19">
    <source>
        <dbReference type="EMBL" id="EEV19680.1"/>
    </source>
</evidence>
<protein>
    <recommendedName>
        <fullName evidence="5">Flagellum-specific ATP synthase</fullName>
        <ecNumber evidence="4">7.1.2.2</ecNumber>
    </recommendedName>
</protein>
<feature type="domain" description="AAA+ ATPase" evidence="18">
    <location>
        <begin position="158"/>
        <end position="339"/>
    </location>
</feature>
<evidence type="ECO:0000256" key="5">
    <source>
        <dbReference type="ARBA" id="ARBA00020580"/>
    </source>
</evidence>
<keyword evidence="6" id="KW-0813">Transport</keyword>
<evidence type="ECO:0000256" key="7">
    <source>
        <dbReference type="ARBA" id="ARBA00022490"/>
    </source>
</evidence>
<dbReference type="GO" id="GO:0030254">
    <property type="term" value="P:protein secretion by the type III secretion system"/>
    <property type="evidence" value="ECO:0007669"/>
    <property type="project" value="InterPro"/>
</dbReference>
<dbReference type="InterPro" id="IPR003593">
    <property type="entry name" value="AAA+_ATPase"/>
</dbReference>
<sequence length="479" mass="51600">MTSIFDKYLAAVSETEPIKRTGVVSRVQGLLIESRGPQASVGELCRINLKDNTQSIIAEVIGLNGLTVQLMTYEDIQGVEIGCEVIASGTTLSVPVGSVLLGRVVDSLGRAADGKQEPYSPLHYPILAQPPDPLERRPIKERIVTGIRAIDALLAVGRGQRIGIFAGSGIGKSTLMGMIARNTSADVNVIALIGERGREVNDFLEHDLGPEGLKHSVVVTATSDTSPLARIRGAYTATAIAEYFRDQGKDVMLLFDSVTRFAKAQREISLAIGEPPATRGYTPSVFEVLPKLLERSGTSAKGSITGFYTVLVDGDDMDEPISDAVRGILDGHIVLNRKLAQCGHYPAIDVLGSISRLANRVAGECSKKAAQYMRKLMAVYADAEDMIQVGAYQKGSNPAIDEAIDHHDKIETFLQQEVNDPAPIEKTLEQLSAITHIDIPNEESFQAGAGAAKKYLMPSEAADLYKAEIEKPPADYTEE</sequence>
<keyword evidence="15" id="KW-1006">Bacterial flagellum protein export</keyword>
<dbReference type="GO" id="GO:0005737">
    <property type="term" value="C:cytoplasm"/>
    <property type="evidence" value="ECO:0007669"/>
    <property type="project" value="UniProtKB-SubCell"/>
</dbReference>
<accession>C8PS10</accession>
<keyword evidence="19" id="KW-0969">Cilium</keyword>
<dbReference type="GO" id="GO:0009288">
    <property type="term" value="C:bacterial-type flagellum"/>
    <property type="evidence" value="ECO:0007669"/>
    <property type="project" value="InterPro"/>
</dbReference>
<dbReference type="InterPro" id="IPR050053">
    <property type="entry name" value="ATPase_alpha/beta_chains"/>
</dbReference>
<dbReference type="InterPro" id="IPR020003">
    <property type="entry name" value="ATPase_a/bsu_AS"/>
</dbReference>
<dbReference type="FunFam" id="3.40.50.12240:FF:000002">
    <property type="entry name" value="Flagellum-specific ATP synthase FliI"/>
    <property type="match status" value="1"/>
</dbReference>
<dbReference type="GO" id="GO:0046933">
    <property type="term" value="F:proton-transporting ATP synthase activity, rotational mechanism"/>
    <property type="evidence" value="ECO:0007669"/>
    <property type="project" value="TreeGrafter"/>
</dbReference>
<evidence type="ECO:0000256" key="12">
    <source>
        <dbReference type="ARBA" id="ARBA00022927"/>
    </source>
</evidence>
<dbReference type="InterPro" id="IPR022426">
    <property type="entry name" value="FliI_clade3"/>
</dbReference>
<keyword evidence="13" id="KW-1278">Translocase</keyword>
<dbReference type="SMART" id="SM00382">
    <property type="entry name" value="AAA"/>
    <property type="match status" value="1"/>
</dbReference>
<evidence type="ECO:0000256" key="15">
    <source>
        <dbReference type="ARBA" id="ARBA00023225"/>
    </source>
</evidence>
<dbReference type="eggNOG" id="COG1157">
    <property type="taxonomic scope" value="Bacteria"/>
</dbReference>
<dbReference type="PROSITE" id="PS00152">
    <property type="entry name" value="ATPASE_ALPHA_BETA"/>
    <property type="match status" value="1"/>
</dbReference>
<comment type="similarity">
    <text evidence="3">Belongs to the ATPase alpha/beta chains family.</text>
</comment>
<comment type="subcellular location">
    <subcellularLocation>
        <location evidence="2">Cytoplasm</location>
    </subcellularLocation>
</comment>
<keyword evidence="14" id="KW-0406">Ion transport</keyword>
<reference evidence="19 20" key="1">
    <citation type="submission" date="2009-07" db="EMBL/GenBank/DDBJ databases">
        <authorList>
            <person name="Madupu R."/>
            <person name="Sebastian Y."/>
            <person name="Durkin A.S."/>
            <person name="Torralba M."/>
            <person name="Methe B."/>
            <person name="Sutton G.G."/>
            <person name="Strausberg R.L."/>
            <person name="Nelson K.E."/>
        </authorList>
    </citation>
    <scope>NUCLEOTIDE SEQUENCE [LARGE SCALE GENOMIC DNA]</scope>
    <source>
        <strain evidence="19 20">ATCC 35580</strain>
    </source>
</reference>
<evidence type="ECO:0000256" key="4">
    <source>
        <dbReference type="ARBA" id="ARBA00012473"/>
    </source>
</evidence>
<keyword evidence="12" id="KW-0653">Protein transport</keyword>
<comment type="caution">
    <text evidence="19">The sequence shown here is derived from an EMBL/GenBank/DDBJ whole genome shotgun (WGS) entry which is preliminary data.</text>
</comment>
<keyword evidence="16" id="KW-0066">ATP synthesis</keyword>
<evidence type="ECO:0000256" key="9">
    <source>
        <dbReference type="ARBA" id="ARBA00022781"/>
    </source>
</evidence>
<dbReference type="GO" id="GO:0005524">
    <property type="term" value="F:ATP binding"/>
    <property type="evidence" value="ECO:0007669"/>
    <property type="project" value="UniProtKB-KW"/>
</dbReference>
<dbReference type="NCBIfam" id="TIGR01026">
    <property type="entry name" value="fliI_yscN"/>
    <property type="match status" value="1"/>
</dbReference>
<evidence type="ECO:0000256" key="11">
    <source>
        <dbReference type="ARBA" id="ARBA00022840"/>
    </source>
</evidence>
<keyword evidence="8" id="KW-0547">Nucleotide-binding</keyword>
<dbReference type="InterPro" id="IPR004100">
    <property type="entry name" value="ATPase_F1/V1/A1_a/bsu_N"/>
</dbReference>
<dbReference type="EC" id="7.1.2.2" evidence="4"/>
<evidence type="ECO:0000256" key="1">
    <source>
        <dbReference type="ARBA" id="ARBA00003290"/>
    </source>
</evidence>
<dbReference type="Gene3D" id="3.40.50.12240">
    <property type="match status" value="1"/>
</dbReference>
<dbReference type="AlphaFoldDB" id="C8PS10"/>
<dbReference type="GO" id="GO:0016887">
    <property type="term" value="F:ATP hydrolysis activity"/>
    <property type="evidence" value="ECO:0007669"/>
    <property type="project" value="InterPro"/>
</dbReference>
<dbReference type="InterPro" id="IPR005714">
    <property type="entry name" value="ATPase_T3SS_FliI/YscN"/>
</dbReference>
<dbReference type="NCBIfam" id="TIGR03498">
    <property type="entry name" value="FliI_clade3"/>
    <property type="match status" value="1"/>
</dbReference>
<comment type="function">
    <text evidence="1">Probable catalytic subunit of a protein translocase for flagellum-specific export, or a proton translocase involved in local circuits at the flagellum.</text>
</comment>
<dbReference type="Pfam" id="PF00006">
    <property type="entry name" value="ATP-synt_ab"/>
    <property type="match status" value="1"/>
</dbReference>
<name>C8PS10_9SPIR</name>
<keyword evidence="10" id="KW-1005">Bacterial flagellum biogenesis</keyword>
<evidence type="ECO:0000313" key="20">
    <source>
        <dbReference type="Proteomes" id="UP000004509"/>
    </source>
</evidence>
<dbReference type="Proteomes" id="UP000004509">
    <property type="component" value="Unassembled WGS sequence"/>
</dbReference>
<keyword evidence="7" id="KW-0963">Cytoplasm</keyword>
<keyword evidence="19" id="KW-0378">Hydrolase</keyword>
<evidence type="ECO:0000256" key="8">
    <source>
        <dbReference type="ARBA" id="ARBA00022741"/>
    </source>
</evidence>
<dbReference type="STRING" id="596324.TREVI0001_1174"/>
<dbReference type="CDD" id="cd18114">
    <property type="entry name" value="ATP-synt_flagellum-secretory_path_III_C"/>
    <property type="match status" value="1"/>
</dbReference>
<dbReference type="GO" id="GO:0008564">
    <property type="term" value="F:protein-exporting ATPase activity"/>
    <property type="evidence" value="ECO:0007669"/>
    <property type="project" value="UniProtKB-EC"/>
</dbReference>
<comment type="catalytic activity">
    <reaction evidence="17">
        <text>ATP + H2O + cellular proteinSide 1 = ADP + phosphate + cellular proteinSide 2.</text>
        <dbReference type="EC" id="7.4.2.8"/>
    </reaction>
</comment>
<dbReference type="InterPro" id="IPR027417">
    <property type="entry name" value="P-loop_NTPase"/>
</dbReference>
<dbReference type="PANTHER" id="PTHR15184:SF9">
    <property type="entry name" value="SPI-1 TYPE 3 SECRETION SYSTEM ATPASE"/>
    <property type="match status" value="1"/>
</dbReference>
<dbReference type="Pfam" id="PF02874">
    <property type="entry name" value="ATP-synt_ab_N"/>
    <property type="match status" value="1"/>
</dbReference>
<keyword evidence="19" id="KW-0966">Cell projection</keyword>
<proteinExistence type="inferred from homology"/>